<comment type="caution">
    <text evidence="4">The sequence shown here is derived from an EMBL/GenBank/DDBJ whole genome shotgun (WGS) entry which is preliminary data.</text>
</comment>
<evidence type="ECO:0000259" key="3">
    <source>
        <dbReference type="SMART" id="SM00382"/>
    </source>
</evidence>
<dbReference type="SMART" id="SM00382">
    <property type="entry name" value="AAA"/>
    <property type="match status" value="1"/>
</dbReference>
<organism evidence="4 5">
    <name type="scientific">Leptospira andrefontaineae</name>
    <dbReference type="NCBI Taxonomy" id="2484976"/>
    <lineage>
        <taxon>Bacteria</taxon>
        <taxon>Pseudomonadati</taxon>
        <taxon>Spirochaetota</taxon>
        <taxon>Spirochaetia</taxon>
        <taxon>Leptospirales</taxon>
        <taxon>Leptospiraceae</taxon>
        <taxon>Leptospira</taxon>
    </lineage>
</organism>
<dbReference type="RefSeq" id="WP_135775987.1">
    <property type="nucleotide sequence ID" value="NZ_RQEY01000024.1"/>
</dbReference>
<reference evidence="4" key="1">
    <citation type="journal article" date="2019" name="PLoS Negl. Trop. Dis.">
        <title>Revisiting the worldwide diversity of Leptospira species in the environment.</title>
        <authorList>
            <person name="Vincent A.T."/>
            <person name="Schiettekatte O."/>
            <person name="Bourhy P."/>
            <person name="Veyrier F.J."/>
            <person name="Picardeau M."/>
        </authorList>
    </citation>
    <scope>NUCLEOTIDE SEQUENCE [LARGE SCALE GENOMIC DNA]</scope>
    <source>
        <strain evidence="4">201800301</strain>
    </source>
</reference>
<dbReference type="Proteomes" id="UP000298097">
    <property type="component" value="Unassembled WGS sequence"/>
</dbReference>
<keyword evidence="5" id="KW-1185">Reference proteome</keyword>
<feature type="compositionally biased region" description="Basic and acidic residues" evidence="2">
    <location>
        <begin position="226"/>
        <end position="247"/>
    </location>
</feature>
<feature type="region of interest" description="Disordered" evidence="2">
    <location>
        <begin position="309"/>
        <end position="338"/>
    </location>
</feature>
<feature type="region of interest" description="Disordered" evidence="2">
    <location>
        <begin position="224"/>
        <end position="247"/>
    </location>
</feature>
<sequence length="338" mass="37689">MGSFKKADKTQSKLRCAMFGPPGSGKTFTALSMATGMGSKIAVIDSERGSASKYADRFEFDACNLEDRSIEAYIKAIKEAGEEGYDVLILDSLTHAWQELLEEIDKLARAKYNGNTFSAWSEGTPKQKQLVNALYDFPGHLIATMRVKIEYVMETTKGGKLAPKKVGMAAEQGKGIEYEFDLLMDLTMEHLATVSKDRTGKFQDEILDKPGVEFGKSLLAWLSEGKAPEPKPPKKDPSAERTPADRYREMINRLDDIQKTKKSEKEKIEEILQVQKRWDLTKPDLEKTKSLHVYENGSQEILNALGVLGWAPPPKEQEKEGTKEGANSEPKLPLEVPA</sequence>
<dbReference type="InterPro" id="IPR027417">
    <property type="entry name" value="P-loop_NTPase"/>
</dbReference>
<dbReference type="Gene3D" id="3.40.50.300">
    <property type="entry name" value="P-loop containing nucleotide triphosphate hydrolases"/>
    <property type="match status" value="1"/>
</dbReference>
<dbReference type="Pfam" id="PF13479">
    <property type="entry name" value="AAA_24"/>
    <property type="match status" value="1"/>
</dbReference>
<evidence type="ECO:0000256" key="2">
    <source>
        <dbReference type="SAM" id="MobiDB-lite"/>
    </source>
</evidence>
<dbReference type="InterPro" id="IPR003593">
    <property type="entry name" value="AAA+_ATPase"/>
</dbReference>
<evidence type="ECO:0000313" key="5">
    <source>
        <dbReference type="Proteomes" id="UP000298097"/>
    </source>
</evidence>
<feature type="domain" description="AAA+ ATPase" evidence="3">
    <location>
        <begin position="12"/>
        <end position="167"/>
    </location>
</feature>
<dbReference type="AlphaFoldDB" id="A0A4R9GYR3"/>
<evidence type="ECO:0000313" key="4">
    <source>
        <dbReference type="EMBL" id="TGK36250.1"/>
    </source>
</evidence>
<gene>
    <name evidence="4" type="ORF">EHO65_18275</name>
</gene>
<keyword evidence="4" id="KW-0547">Nucleotide-binding</keyword>
<dbReference type="SUPFAM" id="SSF52540">
    <property type="entry name" value="P-loop containing nucleoside triphosphate hydrolases"/>
    <property type="match status" value="1"/>
</dbReference>
<name>A0A4R9GYR3_9LEPT</name>
<feature type="coiled-coil region" evidence="1">
    <location>
        <begin position="247"/>
        <end position="274"/>
    </location>
</feature>
<dbReference type="GO" id="GO:0005524">
    <property type="term" value="F:ATP binding"/>
    <property type="evidence" value="ECO:0007669"/>
    <property type="project" value="UniProtKB-KW"/>
</dbReference>
<proteinExistence type="predicted"/>
<evidence type="ECO:0000256" key="1">
    <source>
        <dbReference type="SAM" id="Coils"/>
    </source>
</evidence>
<keyword evidence="1" id="KW-0175">Coiled coil</keyword>
<protein>
    <submittedName>
        <fullName evidence="4">ATP-binding protein</fullName>
    </submittedName>
</protein>
<dbReference type="EMBL" id="RQEY01000024">
    <property type="protein sequence ID" value="TGK36250.1"/>
    <property type="molecule type" value="Genomic_DNA"/>
</dbReference>
<keyword evidence="4" id="KW-0067">ATP-binding</keyword>
<dbReference type="OrthoDB" id="1625426at2"/>
<accession>A0A4R9GYR3</accession>